<sequence length="1184" mass="125669">MLRHMYDPVRREASGRTPPARLAKLRMIQGSEDKDKGGKDRGSSKGSIKDKDGGGKDKGSESGSDDKGSKDKGSEGNKDKGSIKEKDGGKDKGSEGSKDKGGKDKGREGSKDKGSKRQREDSDGEIVELVELTVMEWRSRGSVGRAASSATTYQRVTLFEGNRGEDAVVVDERKLSGANNGNRIGVALNINGQQKVSVSYAAVASIKQEKLQDWFIGIAKRFVAGSIGDVDELRTERKAFVAAAAAGGKGESADMKRRPAAAKESSGAANKRPAAANGGAGAAAKKPAAAGAAEDGEDDADKVPPPQMGSLYSKALAVEMRMPLAQARDETLAEEMQAEEAAAAAREKMSAGAALGSAGLAAVDLAESPGEVTAATSCRSEMAGFAALAEYRATKKKAWEAQQISDDQAMAEAMNAAEEAAGAGRDGNDSSDEMPLVTAADASRHGVWRTPLPGPGSQVELVDLEDSDEEMMPVMPPTGAGPAGSRSHREPSAAAGSAAPDSAPVAVAAPASGPLASLPTTPLQMPPGARRSASITPTKTAVAARTEAFCALKKAVASRPTGHGTPTMPGFIATRAGDGDAAGGDSAKGKRFSKGDAQLKDVVENGRGFKARSPLGWQFKNQIDTGAIVAQQYEEAEDKEQFKMNWAREKYKGVHALRAFEVDPMHGGIKVMHFQVTRADRFTKAWTDYTEQNKLADAPAPKKEQTQAAKDLAAARKICKSAKDAVSDTDHLMRTMDEDDEWDWAEKPRKDLEALKDRLGEENRKTKLSIMILSGLKNAKAAAEALVDKRSRALASHGAAEGGFVLPVALFIDAAKFGGQVATEGAGAARVKDGAQGQSSSFVASARRGLVVAQQLADAVEELHFARPSMADDDDEAILAARDETRRAASRRRTKHSAAEKLTAETGADAGGPGAGGAKDGGATARRKPTTPPRKDSRHSRAPRSLAPRAQSQEDMQHAKYACLHMKDNWDCGQPTNFVLRWSPTLLRAVDWIRARFHTETLANPSVQSSGVCSGMMVFRPSEFIYQGMVRYLGNKSSMPLGDQQVIAEYFDRVRQQPIQLLGTEDASFGQCIGKVPGPGGMPAFVHKSDWSNSCFRKEGREQRGGQVEAPAHSTPNILRPRRPCRFGACAPRGRRHLRRPIDARCARNRAVVTGQQCKCLRGGAPGGAFAVGMRGFSPSRWPP</sequence>
<evidence type="ECO:0008006" key="4">
    <source>
        <dbReference type="Google" id="ProtNLM"/>
    </source>
</evidence>
<feature type="region of interest" description="Disordered" evidence="1">
    <location>
        <begin position="1"/>
        <end position="124"/>
    </location>
</feature>
<feature type="compositionally biased region" description="Basic and acidic residues" evidence="1">
    <location>
        <begin position="31"/>
        <end position="121"/>
    </location>
</feature>
<reference evidence="2" key="1">
    <citation type="submission" date="2023-10" db="EMBL/GenBank/DDBJ databases">
        <authorList>
            <person name="Chen Y."/>
            <person name="Shah S."/>
            <person name="Dougan E. K."/>
            <person name="Thang M."/>
            <person name="Chan C."/>
        </authorList>
    </citation>
    <scope>NUCLEOTIDE SEQUENCE [LARGE SCALE GENOMIC DNA]</scope>
</reference>
<feature type="region of interest" description="Disordered" evidence="1">
    <location>
        <begin position="470"/>
        <end position="540"/>
    </location>
</feature>
<feature type="region of interest" description="Disordered" evidence="1">
    <location>
        <begin position="885"/>
        <end position="954"/>
    </location>
</feature>
<feature type="compositionally biased region" description="Low complexity" evidence="1">
    <location>
        <begin position="267"/>
        <end position="293"/>
    </location>
</feature>
<feature type="compositionally biased region" description="Basic and acidic residues" evidence="1">
    <location>
        <begin position="1"/>
        <end position="14"/>
    </location>
</feature>
<dbReference type="Proteomes" id="UP001189429">
    <property type="component" value="Unassembled WGS sequence"/>
</dbReference>
<keyword evidence="3" id="KW-1185">Reference proteome</keyword>
<evidence type="ECO:0000313" key="2">
    <source>
        <dbReference type="EMBL" id="CAK0909178.1"/>
    </source>
</evidence>
<organism evidence="2 3">
    <name type="scientific">Prorocentrum cordatum</name>
    <dbReference type="NCBI Taxonomy" id="2364126"/>
    <lineage>
        <taxon>Eukaryota</taxon>
        <taxon>Sar</taxon>
        <taxon>Alveolata</taxon>
        <taxon>Dinophyceae</taxon>
        <taxon>Prorocentrales</taxon>
        <taxon>Prorocentraceae</taxon>
        <taxon>Prorocentrum</taxon>
    </lineage>
</organism>
<gene>
    <name evidence="2" type="ORF">PCOR1329_LOCUS83663</name>
</gene>
<comment type="caution">
    <text evidence="2">The sequence shown here is derived from an EMBL/GenBank/DDBJ whole genome shotgun (WGS) entry which is preliminary data.</text>
</comment>
<evidence type="ECO:0000313" key="3">
    <source>
        <dbReference type="Proteomes" id="UP001189429"/>
    </source>
</evidence>
<evidence type="ECO:0000256" key="1">
    <source>
        <dbReference type="SAM" id="MobiDB-lite"/>
    </source>
</evidence>
<feature type="region of interest" description="Disordered" evidence="1">
    <location>
        <begin position="251"/>
        <end position="309"/>
    </location>
</feature>
<protein>
    <recommendedName>
        <fullName evidence="4">FACT complex subunit</fullName>
    </recommendedName>
</protein>
<feature type="compositionally biased region" description="Gly residues" evidence="1">
    <location>
        <begin position="909"/>
        <end position="920"/>
    </location>
</feature>
<feature type="compositionally biased region" description="Low complexity" evidence="1">
    <location>
        <begin position="492"/>
        <end position="519"/>
    </location>
</feature>
<accession>A0ABN9YCN3</accession>
<name>A0ABN9YCN3_9DINO</name>
<dbReference type="EMBL" id="CAUYUJ010022148">
    <property type="protein sequence ID" value="CAK0909178.1"/>
    <property type="molecule type" value="Genomic_DNA"/>
</dbReference>
<proteinExistence type="predicted"/>